<dbReference type="SUPFAM" id="SSF56784">
    <property type="entry name" value="HAD-like"/>
    <property type="match status" value="1"/>
</dbReference>
<dbReference type="GO" id="GO:0030007">
    <property type="term" value="P:intracellular potassium ion homeostasis"/>
    <property type="evidence" value="ECO:0007669"/>
    <property type="project" value="TreeGrafter"/>
</dbReference>
<evidence type="ECO:0000256" key="4">
    <source>
        <dbReference type="ARBA" id="ARBA00022692"/>
    </source>
</evidence>
<evidence type="ECO:0000256" key="12">
    <source>
        <dbReference type="ARBA" id="ARBA00023065"/>
    </source>
</evidence>
<evidence type="ECO:0000256" key="8">
    <source>
        <dbReference type="ARBA" id="ARBA00022840"/>
    </source>
</evidence>
<dbReference type="GO" id="GO:0005886">
    <property type="term" value="C:plasma membrane"/>
    <property type="evidence" value="ECO:0007669"/>
    <property type="project" value="TreeGrafter"/>
</dbReference>
<dbReference type="GO" id="GO:0005391">
    <property type="term" value="F:P-type sodium:potassium-exchanging transporter activity"/>
    <property type="evidence" value="ECO:0007669"/>
    <property type="project" value="TreeGrafter"/>
</dbReference>
<evidence type="ECO:0000256" key="3">
    <source>
        <dbReference type="ARBA" id="ARBA00022448"/>
    </source>
</evidence>
<keyword evidence="12" id="KW-0406">Ion transport</keyword>
<dbReference type="InterPro" id="IPR036412">
    <property type="entry name" value="HAD-like_sf"/>
</dbReference>
<accession>A0A444US41</accession>
<evidence type="ECO:0000256" key="5">
    <source>
        <dbReference type="ARBA" id="ARBA00022723"/>
    </source>
</evidence>
<dbReference type="GO" id="GO:0046872">
    <property type="term" value="F:metal ion binding"/>
    <property type="evidence" value="ECO:0007669"/>
    <property type="project" value="UniProtKB-KW"/>
</dbReference>
<keyword evidence="9" id="KW-1278">Translocase</keyword>
<comment type="subcellular location">
    <subcellularLocation>
        <location evidence="1">Endomembrane system</location>
        <topology evidence="1">Multi-pass membrane protein</topology>
    </subcellularLocation>
</comment>
<dbReference type="Proteomes" id="UP000289886">
    <property type="component" value="Unassembled WGS sequence"/>
</dbReference>
<dbReference type="EMBL" id="SCEB01011169">
    <property type="protein sequence ID" value="RXM90992.1"/>
    <property type="molecule type" value="Genomic_DNA"/>
</dbReference>
<keyword evidence="6" id="KW-0547">Nucleotide-binding</keyword>
<evidence type="ECO:0000256" key="11">
    <source>
        <dbReference type="ARBA" id="ARBA00023008"/>
    </source>
</evidence>
<dbReference type="InterPro" id="IPR023214">
    <property type="entry name" value="HAD_sf"/>
</dbReference>
<keyword evidence="5" id="KW-0479">Metal-binding</keyword>
<evidence type="ECO:0000256" key="2">
    <source>
        <dbReference type="ARBA" id="ARBA00012517"/>
    </source>
</evidence>
<evidence type="ECO:0000256" key="1">
    <source>
        <dbReference type="ARBA" id="ARBA00004127"/>
    </source>
</evidence>
<evidence type="ECO:0000256" key="9">
    <source>
        <dbReference type="ARBA" id="ARBA00022967"/>
    </source>
</evidence>
<dbReference type="InterPro" id="IPR050510">
    <property type="entry name" value="Cation_transp_ATPase_P-type"/>
</dbReference>
<keyword evidence="13" id="KW-0472">Membrane</keyword>
<dbReference type="Pfam" id="PF00702">
    <property type="entry name" value="Hydrolase"/>
    <property type="match status" value="1"/>
</dbReference>
<dbReference type="GO" id="GO:0012505">
    <property type="term" value="C:endomembrane system"/>
    <property type="evidence" value="ECO:0007669"/>
    <property type="project" value="UniProtKB-SubCell"/>
</dbReference>
<evidence type="ECO:0000256" key="13">
    <source>
        <dbReference type="ARBA" id="ARBA00023136"/>
    </source>
</evidence>
<dbReference type="InterPro" id="IPR023299">
    <property type="entry name" value="ATPase_P-typ_cyto_dom_N"/>
</dbReference>
<comment type="caution">
    <text evidence="14">The sequence shown here is derived from an EMBL/GenBank/DDBJ whole genome shotgun (WGS) entry which is preliminary data.</text>
</comment>
<dbReference type="Gene3D" id="3.40.1110.10">
    <property type="entry name" value="Calcium-transporting ATPase, cytoplasmic domain N"/>
    <property type="match status" value="1"/>
</dbReference>
<proteinExistence type="predicted"/>
<evidence type="ECO:0000256" key="6">
    <source>
        <dbReference type="ARBA" id="ARBA00022741"/>
    </source>
</evidence>
<reference evidence="14 15" key="1">
    <citation type="submission" date="2019-01" db="EMBL/GenBank/DDBJ databases">
        <title>Draft Genome and Complete Hox-Cluster Characterization of the Sterlet Sturgeon (Acipenser ruthenus).</title>
        <authorList>
            <person name="Wei Q."/>
        </authorList>
    </citation>
    <scope>NUCLEOTIDE SEQUENCE [LARGE SCALE GENOMIC DNA]</scope>
    <source>
        <strain evidence="14">WHYD16114868_AA</strain>
        <tissue evidence="14">Blood</tissue>
    </source>
</reference>
<keyword evidence="4" id="KW-0812">Transmembrane</keyword>
<dbReference type="EC" id="7.2.2.8" evidence="2"/>
<keyword evidence="15" id="KW-1185">Reference proteome</keyword>
<dbReference type="PRINTS" id="PR00119">
    <property type="entry name" value="CATATPASE"/>
</dbReference>
<keyword evidence="11" id="KW-0186">Copper</keyword>
<dbReference type="GO" id="GO:1902600">
    <property type="term" value="P:proton transmembrane transport"/>
    <property type="evidence" value="ECO:0007669"/>
    <property type="project" value="TreeGrafter"/>
</dbReference>
<keyword evidence="7" id="KW-0187">Copper transport</keyword>
<keyword evidence="3" id="KW-0813">Transport</keyword>
<dbReference type="GO" id="GO:0036376">
    <property type="term" value="P:sodium ion export across plasma membrane"/>
    <property type="evidence" value="ECO:0007669"/>
    <property type="project" value="TreeGrafter"/>
</dbReference>
<organism evidence="14 15">
    <name type="scientific">Acipenser ruthenus</name>
    <name type="common">Sterlet sturgeon</name>
    <dbReference type="NCBI Taxonomy" id="7906"/>
    <lineage>
        <taxon>Eukaryota</taxon>
        <taxon>Metazoa</taxon>
        <taxon>Chordata</taxon>
        <taxon>Craniata</taxon>
        <taxon>Vertebrata</taxon>
        <taxon>Euteleostomi</taxon>
        <taxon>Actinopterygii</taxon>
        <taxon>Chondrostei</taxon>
        <taxon>Acipenseriformes</taxon>
        <taxon>Acipenseridae</taxon>
        <taxon>Acipenser</taxon>
    </lineage>
</organism>
<evidence type="ECO:0000313" key="14">
    <source>
        <dbReference type="EMBL" id="RXM90992.1"/>
    </source>
</evidence>
<keyword evidence="10" id="KW-1133">Transmembrane helix</keyword>
<sequence>MNFTTSGLCFAGLISMIDPPRASVPDAVMKCRTAGIRVIMVTGDHPITAKAIAANVGIITEGSETVEDIALRLRIPVEQVNKR</sequence>
<evidence type="ECO:0000256" key="10">
    <source>
        <dbReference type="ARBA" id="ARBA00022989"/>
    </source>
</evidence>
<dbReference type="AlphaFoldDB" id="A0A444US41"/>
<dbReference type="GO" id="GO:0140581">
    <property type="term" value="F:P-type monovalent copper transporter activity"/>
    <property type="evidence" value="ECO:0007669"/>
    <property type="project" value="UniProtKB-EC"/>
</dbReference>
<dbReference type="GO" id="GO:0005524">
    <property type="term" value="F:ATP binding"/>
    <property type="evidence" value="ECO:0007669"/>
    <property type="project" value="UniProtKB-KW"/>
</dbReference>
<dbReference type="GO" id="GO:1990573">
    <property type="term" value="P:potassium ion import across plasma membrane"/>
    <property type="evidence" value="ECO:0007669"/>
    <property type="project" value="TreeGrafter"/>
</dbReference>
<protein>
    <recommendedName>
        <fullName evidence="2">P-type Cu(+) transporter</fullName>
        <ecNumber evidence="2">7.2.2.8</ecNumber>
    </recommendedName>
</protein>
<name>A0A444US41_ACIRT</name>
<dbReference type="PANTHER" id="PTHR43294:SF10">
    <property type="entry name" value="POTASSIUM-TRANSPORTING ATPASE ALPHA CHAIN 1"/>
    <property type="match status" value="1"/>
</dbReference>
<dbReference type="FunFam" id="3.40.50.1000:FF:000144">
    <property type="entry name" value="copper-transporting ATPase 1 isoform X2"/>
    <property type="match status" value="1"/>
</dbReference>
<dbReference type="Gene3D" id="3.40.50.1000">
    <property type="entry name" value="HAD superfamily/HAD-like"/>
    <property type="match status" value="1"/>
</dbReference>
<keyword evidence="8" id="KW-0067">ATP-binding</keyword>
<gene>
    <name evidence="14" type="ORF">EOD39_21639</name>
</gene>
<evidence type="ECO:0000313" key="15">
    <source>
        <dbReference type="Proteomes" id="UP000289886"/>
    </source>
</evidence>
<dbReference type="GO" id="GO:0006883">
    <property type="term" value="P:intracellular sodium ion homeostasis"/>
    <property type="evidence" value="ECO:0007669"/>
    <property type="project" value="TreeGrafter"/>
</dbReference>
<dbReference type="PANTHER" id="PTHR43294">
    <property type="entry name" value="SODIUM/POTASSIUM-TRANSPORTING ATPASE SUBUNIT ALPHA"/>
    <property type="match status" value="1"/>
</dbReference>
<evidence type="ECO:0000256" key="7">
    <source>
        <dbReference type="ARBA" id="ARBA00022796"/>
    </source>
</evidence>